<comment type="caution">
    <text evidence="1">The sequence shown here is derived from an EMBL/GenBank/DDBJ whole genome shotgun (WGS) entry which is preliminary data.</text>
</comment>
<dbReference type="EMBL" id="JARQWQ010000069">
    <property type="protein sequence ID" value="KAK2554527.1"/>
    <property type="molecule type" value="Genomic_DNA"/>
</dbReference>
<protein>
    <submittedName>
        <fullName evidence="1">Uncharacterized protein</fullName>
    </submittedName>
</protein>
<reference evidence="1" key="2">
    <citation type="journal article" date="2023" name="Science">
        <title>Genomic signatures of disease resistance in endangered staghorn corals.</title>
        <authorList>
            <person name="Vollmer S.V."/>
            <person name="Selwyn J.D."/>
            <person name="Despard B.A."/>
            <person name="Roesel C.L."/>
        </authorList>
    </citation>
    <scope>NUCLEOTIDE SEQUENCE</scope>
    <source>
        <strain evidence="1">K2</strain>
    </source>
</reference>
<proteinExistence type="predicted"/>
<name>A0AAD9Q4B9_ACRCE</name>
<reference evidence="1" key="1">
    <citation type="journal article" date="2023" name="G3 (Bethesda)">
        <title>Whole genome assembly and annotation of the endangered Caribbean coral Acropora cervicornis.</title>
        <authorList>
            <person name="Selwyn J.D."/>
            <person name="Vollmer S.V."/>
        </authorList>
    </citation>
    <scope>NUCLEOTIDE SEQUENCE</scope>
    <source>
        <strain evidence="1">K2</strain>
    </source>
</reference>
<dbReference type="AlphaFoldDB" id="A0AAD9Q4B9"/>
<dbReference type="Proteomes" id="UP001249851">
    <property type="component" value="Unassembled WGS sequence"/>
</dbReference>
<keyword evidence="2" id="KW-1185">Reference proteome</keyword>
<organism evidence="1 2">
    <name type="scientific">Acropora cervicornis</name>
    <name type="common">Staghorn coral</name>
    <dbReference type="NCBI Taxonomy" id="6130"/>
    <lineage>
        <taxon>Eukaryota</taxon>
        <taxon>Metazoa</taxon>
        <taxon>Cnidaria</taxon>
        <taxon>Anthozoa</taxon>
        <taxon>Hexacorallia</taxon>
        <taxon>Scleractinia</taxon>
        <taxon>Astrocoeniina</taxon>
        <taxon>Acroporidae</taxon>
        <taxon>Acropora</taxon>
    </lineage>
</organism>
<evidence type="ECO:0000313" key="1">
    <source>
        <dbReference type="EMBL" id="KAK2554527.1"/>
    </source>
</evidence>
<evidence type="ECO:0000313" key="2">
    <source>
        <dbReference type="Proteomes" id="UP001249851"/>
    </source>
</evidence>
<sequence>MLVPSSSRPRNSSCQTGVRIQSSDTISFGPNRCTVCCHTNRDSLLNEIPSSNDSPLQMSG</sequence>
<gene>
    <name evidence="1" type="ORF">P5673_023979</name>
</gene>
<accession>A0AAD9Q4B9</accession>